<sequence>MPRSYTATSITLIPKNDSPQSWSNLRPISLCNVTNKILSKFLYNKFAHALPDLISPSESGFVPVSLLAYVHDVIIFTRCAKGALLKLMQFLERFEEISGQKINNSKISSIPSKKANLVVHRIKSLTGFALKSLSFTYLGAALFKGNKKNVLPSLRKS</sequence>
<accession>A0AAW2TCD4</accession>
<comment type="caution">
    <text evidence="1">The sequence shown here is derived from an EMBL/GenBank/DDBJ whole genome shotgun (WGS) entry which is preliminary data.</text>
</comment>
<reference evidence="1" key="1">
    <citation type="submission" date="2020-06" db="EMBL/GenBank/DDBJ databases">
        <authorList>
            <person name="Li T."/>
            <person name="Hu X."/>
            <person name="Zhang T."/>
            <person name="Song X."/>
            <person name="Zhang H."/>
            <person name="Dai N."/>
            <person name="Sheng W."/>
            <person name="Hou X."/>
            <person name="Wei L."/>
        </authorList>
    </citation>
    <scope>NUCLEOTIDE SEQUENCE</scope>
    <source>
        <strain evidence="1">KEN1</strain>
        <tissue evidence="1">Leaf</tissue>
    </source>
</reference>
<dbReference type="PANTHER" id="PTHR31635">
    <property type="entry name" value="REVERSE TRANSCRIPTASE DOMAIN-CONTAINING PROTEIN-RELATED"/>
    <property type="match status" value="1"/>
</dbReference>
<evidence type="ECO:0000313" key="1">
    <source>
        <dbReference type="EMBL" id="KAL0402302.1"/>
    </source>
</evidence>
<protein>
    <recommendedName>
        <fullName evidence="2">Reverse transcriptase domain-containing protein</fullName>
    </recommendedName>
</protein>
<organism evidence="1">
    <name type="scientific">Sesamum latifolium</name>
    <dbReference type="NCBI Taxonomy" id="2727402"/>
    <lineage>
        <taxon>Eukaryota</taxon>
        <taxon>Viridiplantae</taxon>
        <taxon>Streptophyta</taxon>
        <taxon>Embryophyta</taxon>
        <taxon>Tracheophyta</taxon>
        <taxon>Spermatophyta</taxon>
        <taxon>Magnoliopsida</taxon>
        <taxon>eudicotyledons</taxon>
        <taxon>Gunneridae</taxon>
        <taxon>Pentapetalae</taxon>
        <taxon>asterids</taxon>
        <taxon>lamiids</taxon>
        <taxon>Lamiales</taxon>
        <taxon>Pedaliaceae</taxon>
        <taxon>Sesamum</taxon>
    </lineage>
</organism>
<reference evidence="1" key="2">
    <citation type="journal article" date="2024" name="Plant">
        <title>Genomic evolution and insights into agronomic trait innovations of Sesamum species.</title>
        <authorList>
            <person name="Miao H."/>
            <person name="Wang L."/>
            <person name="Qu L."/>
            <person name="Liu H."/>
            <person name="Sun Y."/>
            <person name="Le M."/>
            <person name="Wang Q."/>
            <person name="Wei S."/>
            <person name="Zheng Y."/>
            <person name="Lin W."/>
            <person name="Duan Y."/>
            <person name="Cao H."/>
            <person name="Xiong S."/>
            <person name="Wang X."/>
            <person name="Wei L."/>
            <person name="Li C."/>
            <person name="Ma Q."/>
            <person name="Ju M."/>
            <person name="Zhao R."/>
            <person name="Li G."/>
            <person name="Mu C."/>
            <person name="Tian Q."/>
            <person name="Mei H."/>
            <person name="Zhang T."/>
            <person name="Gao T."/>
            <person name="Zhang H."/>
        </authorList>
    </citation>
    <scope>NUCLEOTIDE SEQUENCE</scope>
    <source>
        <strain evidence="1">KEN1</strain>
    </source>
</reference>
<dbReference type="AlphaFoldDB" id="A0AAW2TCD4"/>
<dbReference type="EMBL" id="JACGWN010000015">
    <property type="protein sequence ID" value="KAL0402302.1"/>
    <property type="molecule type" value="Genomic_DNA"/>
</dbReference>
<proteinExistence type="predicted"/>
<evidence type="ECO:0008006" key="2">
    <source>
        <dbReference type="Google" id="ProtNLM"/>
    </source>
</evidence>
<name>A0AAW2TCD4_9LAMI</name>
<gene>
    <name evidence="1" type="ORF">Slati_4260100</name>
</gene>
<dbReference type="PANTHER" id="PTHR31635:SF196">
    <property type="entry name" value="REVERSE TRANSCRIPTASE DOMAIN-CONTAINING PROTEIN-RELATED"/>
    <property type="match status" value="1"/>
</dbReference>